<evidence type="ECO:0000313" key="2">
    <source>
        <dbReference type="EMBL" id="SJM91803.1"/>
    </source>
</evidence>
<dbReference type="RefSeq" id="WP_087146694.1">
    <property type="nucleotide sequence ID" value="NZ_FUKJ01000158.1"/>
</dbReference>
<feature type="domain" description="Methyltransferase" evidence="1">
    <location>
        <begin position="47"/>
        <end position="164"/>
    </location>
</feature>
<keyword evidence="2" id="KW-0489">Methyltransferase</keyword>
<dbReference type="SUPFAM" id="SSF53335">
    <property type="entry name" value="S-adenosyl-L-methionine-dependent methyltransferases"/>
    <property type="match status" value="1"/>
</dbReference>
<evidence type="ECO:0000313" key="3">
    <source>
        <dbReference type="Proteomes" id="UP000195442"/>
    </source>
</evidence>
<reference evidence="3" key="1">
    <citation type="submission" date="2017-02" db="EMBL/GenBank/DDBJ databases">
        <authorList>
            <person name="Daims H."/>
        </authorList>
    </citation>
    <scope>NUCLEOTIDE SEQUENCE [LARGE SCALE GENOMIC DNA]</scope>
</reference>
<dbReference type="GO" id="GO:0008168">
    <property type="term" value="F:methyltransferase activity"/>
    <property type="evidence" value="ECO:0007669"/>
    <property type="project" value="UniProtKB-KW"/>
</dbReference>
<evidence type="ECO:0000259" key="1">
    <source>
        <dbReference type="Pfam" id="PF13847"/>
    </source>
</evidence>
<dbReference type="OrthoDB" id="9778766at2"/>
<gene>
    <name evidence="2" type="ORF">CRENPOLYSF2_2400011</name>
</gene>
<dbReference type="InterPro" id="IPR025714">
    <property type="entry name" value="Methyltranfer_dom"/>
</dbReference>
<dbReference type="GO" id="GO:0032259">
    <property type="term" value="P:methylation"/>
    <property type="evidence" value="ECO:0007669"/>
    <property type="project" value="UniProtKB-KW"/>
</dbReference>
<dbReference type="Pfam" id="PF13847">
    <property type="entry name" value="Methyltransf_31"/>
    <property type="match status" value="1"/>
</dbReference>
<organism evidence="2 3">
    <name type="scientific">Crenothrix polyspora</name>
    <dbReference type="NCBI Taxonomy" id="360316"/>
    <lineage>
        <taxon>Bacteria</taxon>
        <taxon>Pseudomonadati</taxon>
        <taxon>Pseudomonadota</taxon>
        <taxon>Gammaproteobacteria</taxon>
        <taxon>Methylococcales</taxon>
        <taxon>Crenotrichaceae</taxon>
        <taxon>Crenothrix</taxon>
    </lineage>
</organism>
<proteinExistence type="predicted"/>
<dbReference type="Gene3D" id="3.40.50.150">
    <property type="entry name" value="Vaccinia Virus protein VP39"/>
    <property type="match status" value="1"/>
</dbReference>
<sequence>MKRVLEPELMEDENQVKAYAEADFDSPHSQFITRLNHFINSVQFGGVALDLGCGPGDISCRFARAYPMSKIHAVDGSEAMIYTARQQTPDDVNRRIRFILGMLPDVMLPQLSYELIFSNSLLHHLHDPQALWQVIKKYSEPGTHIVVMDLIRPESIESAQALVNKYAGNEPEILQHDFYNSLLAAFTLPEIKQQLRQAGLDLDVEQISDRHVFISGVIPGAYFNKWTQDVSR</sequence>
<name>A0A1R4H6B4_9GAMM</name>
<accession>A0A1R4H6B4</accession>
<dbReference type="InterPro" id="IPR029063">
    <property type="entry name" value="SAM-dependent_MTases_sf"/>
</dbReference>
<dbReference type="CDD" id="cd02440">
    <property type="entry name" value="AdoMet_MTases"/>
    <property type="match status" value="1"/>
</dbReference>
<dbReference type="PANTHER" id="PTHR43861">
    <property type="entry name" value="TRANS-ACONITATE 2-METHYLTRANSFERASE-RELATED"/>
    <property type="match status" value="1"/>
</dbReference>
<keyword evidence="3" id="KW-1185">Reference proteome</keyword>
<dbReference type="Proteomes" id="UP000195442">
    <property type="component" value="Unassembled WGS sequence"/>
</dbReference>
<protein>
    <submittedName>
        <fullName evidence="2">Methyltransferase type 11</fullName>
    </submittedName>
</protein>
<dbReference type="AlphaFoldDB" id="A0A1R4H6B4"/>
<keyword evidence="2" id="KW-0808">Transferase</keyword>
<dbReference type="EMBL" id="FUKJ01000158">
    <property type="protein sequence ID" value="SJM91803.1"/>
    <property type="molecule type" value="Genomic_DNA"/>
</dbReference>